<organism evidence="3">
    <name type="scientific">Gongylonema pulchrum</name>
    <dbReference type="NCBI Taxonomy" id="637853"/>
    <lineage>
        <taxon>Eukaryota</taxon>
        <taxon>Metazoa</taxon>
        <taxon>Ecdysozoa</taxon>
        <taxon>Nematoda</taxon>
        <taxon>Chromadorea</taxon>
        <taxon>Rhabditida</taxon>
        <taxon>Spirurina</taxon>
        <taxon>Spiruromorpha</taxon>
        <taxon>Spiruroidea</taxon>
        <taxon>Gongylonematidae</taxon>
        <taxon>Gongylonema</taxon>
    </lineage>
</organism>
<dbReference type="InterPro" id="IPR050951">
    <property type="entry name" value="Retrovirus_Pol_polyprotein"/>
</dbReference>
<keyword evidence="2" id="KW-1185">Reference proteome</keyword>
<dbReference type="Gene3D" id="3.30.70.270">
    <property type="match status" value="1"/>
</dbReference>
<dbReference type="InterPro" id="IPR043128">
    <property type="entry name" value="Rev_trsase/Diguanyl_cyclase"/>
</dbReference>
<protein>
    <submittedName>
        <fullName evidence="3">Reverse transcriptase domain-containing protein</fullName>
    </submittedName>
</protein>
<proteinExistence type="predicted"/>
<evidence type="ECO:0000313" key="2">
    <source>
        <dbReference type="Proteomes" id="UP000271098"/>
    </source>
</evidence>
<dbReference type="PANTHER" id="PTHR37984">
    <property type="entry name" value="PROTEIN CBG26694"/>
    <property type="match status" value="1"/>
</dbReference>
<sequence length="137" mass="15035">MCSKTKVQLILKEDVKPVHIHARPVALAIQEQLGAELDRLVASDVITPVDSSDWAAPIMVARKANGKIRLCTDSSTGLNDALKDITYPIPNTEDVMANFSGNTIFSQLDLSDAYLQLRLDESSQKLTTISIHKGLFQ</sequence>
<dbReference type="PANTHER" id="PTHR37984:SF5">
    <property type="entry name" value="PROTEIN NYNRIN-LIKE"/>
    <property type="match status" value="1"/>
</dbReference>
<reference evidence="1 2" key="2">
    <citation type="submission" date="2018-11" db="EMBL/GenBank/DDBJ databases">
        <authorList>
            <consortium name="Pathogen Informatics"/>
        </authorList>
    </citation>
    <scope>NUCLEOTIDE SEQUENCE [LARGE SCALE GENOMIC DNA]</scope>
</reference>
<dbReference type="CDD" id="cd01647">
    <property type="entry name" value="RT_LTR"/>
    <property type="match status" value="1"/>
</dbReference>
<name>A0A183DKV3_9BILA</name>
<evidence type="ECO:0000313" key="3">
    <source>
        <dbReference type="WBParaSite" id="GPUH_0000935501-mRNA-1"/>
    </source>
</evidence>
<dbReference type="Proteomes" id="UP000271098">
    <property type="component" value="Unassembled WGS sequence"/>
</dbReference>
<dbReference type="OrthoDB" id="5919961at2759"/>
<evidence type="ECO:0000313" key="1">
    <source>
        <dbReference type="EMBL" id="VDK71188.1"/>
    </source>
</evidence>
<dbReference type="EMBL" id="UYRT01030207">
    <property type="protein sequence ID" value="VDK71188.1"/>
    <property type="molecule type" value="Genomic_DNA"/>
</dbReference>
<dbReference type="InterPro" id="IPR043502">
    <property type="entry name" value="DNA/RNA_pol_sf"/>
</dbReference>
<dbReference type="SUPFAM" id="SSF56672">
    <property type="entry name" value="DNA/RNA polymerases"/>
    <property type="match status" value="1"/>
</dbReference>
<dbReference type="AlphaFoldDB" id="A0A183DKV3"/>
<accession>A0A183DKV3</accession>
<gene>
    <name evidence="1" type="ORF">GPUH_LOCUS9346</name>
</gene>
<dbReference type="WBParaSite" id="GPUH_0000935501-mRNA-1">
    <property type="protein sequence ID" value="GPUH_0000935501-mRNA-1"/>
    <property type="gene ID" value="GPUH_0000935501"/>
</dbReference>
<reference evidence="3" key="1">
    <citation type="submission" date="2016-06" db="UniProtKB">
        <authorList>
            <consortium name="WormBaseParasite"/>
        </authorList>
    </citation>
    <scope>IDENTIFICATION</scope>
</reference>
<dbReference type="Gene3D" id="3.10.10.10">
    <property type="entry name" value="HIV Type 1 Reverse Transcriptase, subunit A, domain 1"/>
    <property type="match status" value="1"/>
</dbReference>